<gene>
    <name evidence="1" type="ORF">QYF61_019888</name>
</gene>
<name>A0AAN7Q624_MYCAM</name>
<proteinExistence type="predicted"/>
<evidence type="ECO:0000313" key="2">
    <source>
        <dbReference type="Proteomes" id="UP001333110"/>
    </source>
</evidence>
<evidence type="ECO:0000313" key="1">
    <source>
        <dbReference type="EMBL" id="KAK4831876.1"/>
    </source>
</evidence>
<dbReference type="Proteomes" id="UP001333110">
    <property type="component" value="Unassembled WGS sequence"/>
</dbReference>
<accession>A0AAN7Q624</accession>
<protein>
    <submittedName>
        <fullName evidence="1">Uncharacterized protein</fullName>
    </submittedName>
</protein>
<comment type="caution">
    <text evidence="1">The sequence shown here is derived from an EMBL/GenBank/DDBJ whole genome shotgun (WGS) entry which is preliminary data.</text>
</comment>
<sequence length="116" mass="13068">MTGRTNGLEGQFLSVDERGSQRWNLREVEKRSVVPGGLRGREPEKKSSLGHLQLDQVAQSPSQPDLEWFQGWAIYHLSGQPVPVFHHPHGKKKVFLGSSLNLPSFSLPLSYHNRPC</sequence>
<keyword evidence="2" id="KW-1185">Reference proteome</keyword>
<dbReference type="EMBL" id="JAUNZN010000001">
    <property type="protein sequence ID" value="KAK4831876.1"/>
    <property type="molecule type" value="Genomic_DNA"/>
</dbReference>
<reference evidence="1 2" key="1">
    <citation type="journal article" date="2023" name="J. Hered.">
        <title>Chromosome-level genome of the wood stork (Mycteria americana) provides insight into avian chromosome evolution.</title>
        <authorList>
            <person name="Flamio R. Jr."/>
            <person name="Ramstad K.M."/>
        </authorList>
    </citation>
    <scope>NUCLEOTIDE SEQUENCE [LARGE SCALE GENOMIC DNA]</scope>
    <source>
        <strain evidence="1">JAX WOST 10</strain>
    </source>
</reference>
<organism evidence="1 2">
    <name type="scientific">Mycteria americana</name>
    <name type="common">Wood stork</name>
    <dbReference type="NCBI Taxonomy" id="33587"/>
    <lineage>
        <taxon>Eukaryota</taxon>
        <taxon>Metazoa</taxon>
        <taxon>Chordata</taxon>
        <taxon>Craniata</taxon>
        <taxon>Vertebrata</taxon>
        <taxon>Euteleostomi</taxon>
        <taxon>Archelosauria</taxon>
        <taxon>Archosauria</taxon>
        <taxon>Dinosauria</taxon>
        <taxon>Saurischia</taxon>
        <taxon>Theropoda</taxon>
        <taxon>Coelurosauria</taxon>
        <taxon>Aves</taxon>
        <taxon>Neognathae</taxon>
        <taxon>Neoaves</taxon>
        <taxon>Aequornithes</taxon>
        <taxon>Ciconiiformes</taxon>
        <taxon>Ciconiidae</taxon>
        <taxon>Mycteria</taxon>
    </lineage>
</organism>
<dbReference type="AlphaFoldDB" id="A0AAN7Q624"/>